<keyword evidence="2" id="KW-1185">Reference proteome</keyword>
<reference evidence="3" key="1">
    <citation type="submission" date="2025-08" db="UniProtKB">
        <authorList>
            <consortium name="RefSeq"/>
        </authorList>
    </citation>
    <scope>IDENTIFICATION</scope>
    <source>
        <tissue evidence="3">Epidermis and Blubber</tissue>
    </source>
</reference>
<evidence type="ECO:0000313" key="3">
    <source>
        <dbReference type="RefSeq" id="XP_036703279.1"/>
    </source>
</evidence>
<evidence type="ECO:0000256" key="1">
    <source>
        <dbReference type="SAM" id="MobiDB-lite"/>
    </source>
</evidence>
<feature type="compositionally biased region" description="Low complexity" evidence="1">
    <location>
        <begin position="10"/>
        <end position="37"/>
    </location>
</feature>
<gene>
    <name evidence="3" type="primary">LOC118892646</name>
</gene>
<accession>A0A8B8X145</accession>
<feature type="compositionally biased region" description="Basic residues" evidence="1">
    <location>
        <begin position="73"/>
        <end position="92"/>
    </location>
</feature>
<organism evidence="2 3">
    <name type="scientific">Balaenoptera musculus</name>
    <name type="common">Blue whale</name>
    <dbReference type="NCBI Taxonomy" id="9771"/>
    <lineage>
        <taxon>Eukaryota</taxon>
        <taxon>Metazoa</taxon>
        <taxon>Chordata</taxon>
        <taxon>Craniata</taxon>
        <taxon>Vertebrata</taxon>
        <taxon>Euteleostomi</taxon>
        <taxon>Mammalia</taxon>
        <taxon>Eutheria</taxon>
        <taxon>Laurasiatheria</taxon>
        <taxon>Artiodactyla</taxon>
        <taxon>Whippomorpha</taxon>
        <taxon>Cetacea</taxon>
        <taxon>Mysticeti</taxon>
        <taxon>Balaenopteridae</taxon>
        <taxon>Balaenoptera</taxon>
    </lineage>
</organism>
<feature type="compositionally biased region" description="Low complexity" evidence="1">
    <location>
        <begin position="195"/>
        <end position="210"/>
    </location>
</feature>
<proteinExistence type="predicted"/>
<evidence type="ECO:0000313" key="2">
    <source>
        <dbReference type="Proteomes" id="UP000694857"/>
    </source>
</evidence>
<dbReference type="RefSeq" id="XP_036703279.1">
    <property type="nucleotide sequence ID" value="XM_036847384.1"/>
</dbReference>
<feature type="region of interest" description="Disordered" evidence="1">
    <location>
        <begin position="1"/>
        <end position="210"/>
    </location>
</feature>
<protein>
    <submittedName>
        <fullName evidence="3">Predicted GPI-anchored protein 58</fullName>
    </submittedName>
</protein>
<feature type="compositionally biased region" description="Low complexity" evidence="1">
    <location>
        <begin position="170"/>
        <end position="180"/>
    </location>
</feature>
<dbReference type="Proteomes" id="UP000694857">
    <property type="component" value="Chromosome 3"/>
</dbReference>
<dbReference type="KEGG" id="bmus:118892646"/>
<name>A0A8B8X145_BALMU</name>
<dbReference type="GeneID" id="118892646"/>
<sequence length="210" mass="22100">MLPPAVGPPARTQRTGGTAQATGFRAPPTPRAPQRAPTAPPPPPSSQLRARPGTASTPRAPARPGYYMATTHFRCRPPRAHARPRPRLRTRAPCRPGSARALRLRMERPPSPGACSLPTTGGREEAPPTAGISIGEPWEQWKPRLSRGCSLSSPLPEEDRHVTRHHPIRAWAAGVAAVPAKYERGGRGSSGAGGRASSSGRLSGARASAA</sequence>
<dbReference type="AlphaFoldDB" id="A0A8B8X145"/>